<evidence type="ECO:0000256" key="4">
    <source>
        <dbReference type="ARBA" id="ARBA00022525"/>
    </source>
</evidence>
<reference evidence="11" key="1">
    <citation type="journal article" date="2021" name="Front. Plant Sci.">
        <title>Chromosome-Scale Genome Assembly for Chinese Sour Jujube and Insights Into Its Genome Evolution and Domestication Signature.</title>
        <authorList>
            <person name="Shen L.-Y."/>
            <person name="Luo H."/>
            <person name="Wang X.-L."/>
            <person name="Wang X.-M."/>
            <person name="Qiu X.-J."/>
            <person name="Liu H."/>
            <person name="Zhou S.-S."/>
            <person name="Jia K.-H."/>
            <person name="Nie S."/>
            <person name="Bao Y.-T."/>
            <person name="Zhang R.-G."/>
            <person name="Yun Q.-Z."/>
            <person name="Chai Y.-H."/>
            <person name="Lu J.-Y."/>
            <person name="Li Y."/>
            <person name="Zhao S.-W."/>
            <person name="Mao J.-F."/>
            <person name="Jia S.-G."/>
            <person name="Mao Y.-M."/>
        </authorList>
    </citation>
    <scope>NUCLEOTIDE SEQUENCE</scope>
    <source>
        <strain evidence="11">AT0</strain>
        <tissue evidence="11">Leaf</tissue>
    </source>
</reference>
<evidence type="ECO:0000256" key="9">
    <source>
        <dbReference type="SAM" id="SignalP"/>
    </source>
</evidence>
<evidence type="ECO:0000256" key="8">
    <source>
        <dbReference type="SAM" id="MobiDB-lite"/>
    </source>
</evidence>
<evidence type="ECO:0000256" key="3">
    <source>
        <dbReference type="ARBA" id="ARBA00022523"/>
    </source>
</evidence>
<comment type="subcellular location">
    <subcellularLocation>
        <location evidence="1">Secreted</location>
        <location evidence="1">Extracellular space</location>
        <location evidence="1">Apoplast</location>
    </subcellularLocation>
</comment>
<evidence type="ECO:0000256" key="1">
    <source>
        <dbReference type="ARBA" id="ARBA00004271"/>
    </source>
</evidence>
<protein>
    <recommendedName>
        <fullName evidence="10">Pectinesterase inhibitor domain-containing protein</fullName>
    </recommendedName>
</protein>
<gene>
    <name evidence="11" type="ORF">FEM48_Zijuj08G0025100</name>
</gene>
<organism evidence="11 12">
    <name type="scientific">Ziziphus jujuba var. spinosa</name>
    <dbReference type="NCBI Taxonomy" id="714518"/>
    <lineage>
        <taxon>Eukaryota</taxon>
        <taxon>Viridiplantae</taxon>
        <taxon>Streptophyta</taxon>
        <taxon>Embryophyta</taxon>
        <taxon>Tracheophyta</taxon>
        <taxon>Spermatophyta</taxon>
        <taxon>Magnoliopsida</taxon>
        <taxon>eudicotyledons</taxon>
        <taxon>Gunneridae</taxon>
        <taxon>Pentapetalae</taxon>
        <taxon>rosids</taxon>
        <taxon>fabids</taxon>
        <taxon>Rosales</taxon>
        <taxon>Rhamnaceae</taxon>
        <taxon>Paliureae</taxon>
        <taxon>Ziziphus</taxon>
    </lineage>
</organism>
<feature type="region of interest" description="Disordered" evidence="8">
    <location>
        <begin position="1259"/>
        <end position="1291"/>
    </location>
</feature>
<dbReference type="SUPFAM" id="SSF101148">
    <property type="entry name" value="Plant invertase/pectin methylesterase inhibitor"/>
    <property type="match status" value="1"/>
</dbReference>
<dbReference type="InterPro" id="IPR057860">
    <property type="entry name" value="HEAT_RRP12_N"/>
</dbReference>
<evidence type="ECO:0000259" key="10">
    <source>
        <dbReference type="SMART" id="SM00856"/>
    </source>
</evidence>
<dbReference type="GO" id="GO:0004857">
    <property type="term" value="F:enzyme inhibitor activity"/>
    <property type="evidence" value="ECO:0007669"/>
    <property type="project" value="InterPro"/>
</dbReference>
<dbReference type="EMBL" id="JAEACU010000008">
    <property type="protein sequence ID" value="KAH7519333.1"/>
    <property type="molecule type" value="Genomic_DNA"/>
</dbReference>
<dbReference type="CDD" id="cd15798">
    <property type="entry name" value="PMEI-like_3"/>
    <property type="match status" value="1"/>
</dbReference>
<proteinExistence type="inferred from homology"/>
<dbReference type="GO" id="GO:0048046">
    <property type="term" value="C:apoplast"/>
    <property type="evidence" value="ECO:0007669"/>
    <property type="project" value="UniProtKB-SubCell"/>
</dbReference>
<dbReference type="Pfam" id="PF25772">
    <property type="entry name" value="HEAT_RRP12_N"/>
    <property type="match status" value="1"/>
</dbReference>
<dbReference type="SMART" id="SM00856">
    <property type="entry name" value="PMEI"/>
    <property type="match status" value="1"/>
</dbReference>
<feature type="region of interest" description="Disordered" evidence="8">
    <location>
        <begin position="1450"/>
        <end position="1474"/>
    </location>
</feature>
<sequence length="1474" mass="164164">MPLFHTSTFSLIFPLLFLFFVLFTSSPYSAAARSHRADASTPSDLVRSSCVHASYPSICIRTLSSYSGPAVTPRDLAQASVKVSLARASRVSKYLNRLSTSQQGGSKRQRAALRDCVEQISDSVDELSRTLSELKHLRGETFRWQMSNAETWVSAAMTNEDTCLDGFQDVDGKRKSDVRRKITNVARVTSNALYMINRLDESRGSAKASIGGGVSLQLGNSLTVTMEGIGMEEGLAEPIYNPTDDGDLCNSIFTRFSNSTSEDHQHLCAVIGAMSQELKDQNLPTTPITYFGATCSSLDRLSSESGPPYHVIEALLTILSMLLPRMSVAILSKKREFVSGLVVRVLRLKSLTIGAATSGLKCISHLLVIKDNVNWSEVSQLYSLLLGFVTDLRPKVRRQSIICLRYVLENFQGKSLVAPASEGITNIFERFLLLAGGSNPDSDEGPKGAQEVLYILDAMKDCLPLMSTKYTTIVIKYFKTLLELHQPLVTRRITDSLSLFCLNPNSGVSVEVLLDLLCSFALSVASETSVDSMAITARLLDVGTSKIFSENRQICVVKLPVVFNALRDILASEHEEAIRAAVNTLKSLIHTCIDENLMKQGVDQITKSINLDARKSGPTIIEKLCATTESLLGYHYIAVWDLAFEVVSSMFDKLGIYSSYFMRGTMKSLADMQNLPDESFPFRKQLHECLGSAVRAMGPETFLGFLPLNLEAEDLSEVNVWVFPILKQYIIGARLSFFVEAILGSVGQMKQKSQQLELQGRTYASRSVDALVYSLWSLLPSFCNYPLDTAESIKDLEKALCSALHEEPDARGTICSSLQILIRQNKKILENKNDPYDLSDSEFNPVRDRLVAYYTAQVAADNLSALRSSAHELLSVLSSVFLKSKKDDGGCLQATISEFASIADKEVVSKIFKRTMKRLLNVTLVAGKAEHSRNSSSMQVDDSSDQNSASFMRAQLFDLAVSLSPGLNTEEIEVLFVPIKAALQDGEGLIQKKAYKVLSVMLRNCHGFLSSKLEELLQLMIDVLPSCHFSAKRHRLDCLYFLIVQVSKDNIEQRWHDIISSFLTEIILALKEANKKTRNRAYDILVEIGHACGDEEKGGKRENLYQFFNMVAGRLAGGTPHMISAAVKGLARLVYEFSDLANLGLLKVLVAKSKAEGLQSHLKSMVEGLLKWQDDTKTHFKAKVKQLLEMLVKKCGLDAVKAVMPEEHMKLLTNIRKIKEQKERKQTSKSEEVRSHVSKATTSRLSRWNHTKIFSDFSDEETENSDAEYTGSKTVSGRRGKASSQLKSRSRVDKNLPEHFVDQIEEEPLDLLDRQRTRSALQTMENLKRKKADDEPEIDSDGRLIIHELKPKMEKAFQPESDGWSEAGSYMSVNSKRNQKRQKTSDSGWAYTGNEYVSKKAAGDVSRKDKLEPYAYWPLDRKMMSRRPQHQAAARRGMASVVKMTKKLEGKSASSILGVKKGHKKNSKKKRSAK</sequence>
<dbReference type="InterPro" id="IPR035513">
    <property type="entry name" value="Invertase/methylesterase_inhib"/>
</dbReference>
<dbReference type="InterPro" id="IPR016024">
    <property type="entry name" value="ARM-type_fold"/>
</dbReference>
<keyword evidence="4" id="KW-0964">Secreted</keyword>
<dbReference type="Pfam" id="PF04043">
    <property type="entry name" value="PMEI"/>
    <property type="match status" value="1"/>
</dbReference>
<keyword evidence="5 9" id="KW-0732">Signal</keyword>
<comment type="caution">
    <text evidence="11">The sequence shown here is derived from an EMBL/GenBank/DDBJ whole genome shotgun (WGS) entry which is preliminary data.</text>
</comment>
<comment type="similarity">
    <text evidence="7">Belongs to the PMEI family.</text>
</comment>
<dbReference type="NCBIfam" id="TIGR01614">
    <property type="entry name" value="PME_inhib"/>
    <property type="match status" value="1"/>
</dbReference>
<feature type="chain" id="PRO_5037732010" description="Pectinesterase inhibitor domain-containing protein" evidence="9">
    <location>
        <begin position="32"/>
        <end position="1474"/>
    </location>
</feature>
<feature type="compositionally biased region" description="Basic and acidic residues" evidence="8">
    <location>
        <begin position="1220"/>
        <end position="1235"/>
    </location>
</feature>
<evidence type="ECO:0000313" key="12">
    <source>
        <dbReference type="Proteomes" id="UP000813462"/>
    </source>
</evidence>
<dbReference type="Proteomes" id="UP000813462">
    <property type="component" value="Unassembled WGS sequence"/>
</dbReference>
<feature type="signal peptide" evidence="9">
    <location>
        <begin position="1"/>
        <end position="31"/>
    </location>
</feature>
<evidence type="ECO:0000256" key="7">
    <source>
        <dbReference type="ARBA" id="ARBA00038471"/>
    </source>
</evidence>
<comment type="similarity">
    <text evidence="2">Belongs to the RRP12 family.</text>
</comment>
<dbReference type="PANTHER" id="PTHR48445">
    <property type="entry name" value="OS02G0782100 PROTEIN"/>
    <property type="match status" value="1"/>
</dbReference>
<dbReference type="FunFam" id="1.20.140.40:FF:000006">
    <property type="entry name" value="Pectinesterase inhibitor 3"/>
    <property type="match status" value="1"/>
</dbReference>
<dbReference type="InterPro" id="IPR006501">
    <property type="entry name" value="Pectinesterase_inhib_dom"/>
</dbReference>
<feature type="compositionally biased region" description="Basic residues" evidence="8">
    <location>
        <begin position="1460"/>
        <end position="1474"/>
    </location>
</feature>
<dbReference type="Gene3D" id="1.20.140.40">
    <property type="entry name" value="Invertase/pectin methylesterase inhibitor family protein"/>
    <property type="match status" value="1"/>
</dbReference>
<accession>A0A978UWG7</accession>
<dbReference type="PANTHER" id="PTHR48445:SF1">
    <property type="entry name" value="OS02G0782100 PROTEIN"/>
    <property type="match status" value="1"/>
</dbReference>
<evidence type="ECO:0000256" key="6">
    <source>
        <dbReference type="ARBA" id="ARBA00023157"/>
    </source>
</evidence>
<dbReference type="InterPro" id="IPR011989">
    <property type="entry name" value="ARM-like"/>
</dbReference>
<dbReference type="Pfam" id="PF08161">
    <property type="entry name" value="RRP12_HEAT"/>
    <property type="match status" value="1"/>
</dbReference>
<keyword evidence="3" id="KW-0052">Apoplast</keyword>
<feature type="region of interest" description="Disordered" evidence="8">
    <location>
        <begin position="1220"/>
        <end position="1242"/>
    </location>
</feature>
<dbReference type="SUPFAM" id="SSF48371">
    <property type="entry name" value="ARM repeat"/>
    <property type="match status" value="1"/>
</dbReference>
<feature type="region of interest" description="Disordered" evidence="8">
    <location>
        <begin position="1359"/>
        <end position="1393"/>
    </location>
</feature>
<dbReference type="Gene3D" id="1.25.10.10">
    <property type="entry name" value="Leucine-rich Repeat Variant"/>
    <property type="match status" value="1"/>
</dbReference>
<evidence type="ECO:0000313" key="11">
    <source>
        <dbReference type="EMBL" id="KAH7519333.1"/>
    </source>
</evidence>
<feature type="domain" description="Pectinesterase inhibitor" evidence="10">
    <location>
        <begin position="41"/>
        <end position="195"/>
    </location>
</feature>
<name>A0A978UWG7_ZIZJJ</name>
<evidence type="ECO:0000256" key="5">
    <source>
        <dbReference type="ARBA" id="ARBA00022729"/>
    </source>
</evidence>
<evidence type="ECO:0000256" key="2">
    <source>
        <dbReference type="ARBA" id="ARBA00007690"/>
    </source>
</evidence>
<dbReference type="InterPro" id="IPR012978">
    <property type="entry name" value="HEAT_RRP12"/>
</dbReference>
<keyword evidence="6" id="KW-1015">Disulfide bond</keyword>